<gene>
    <name evidence="6" type="ORF">B296_00059201</name>
</gene>
<keyword evidence="2" id="KW-0812">Transmembrane</keyword>
<dbReference type="GO" id="GO:0005886">
    <property type="term" value="C:plasma membrane"/>
    <property type="evidence" value="ECO:0007669"/>
    <property type="project" value="TreeGrafter"/>
</dbReference>
<dbReference type="Pfam" id="PF03168">
    <property type="entry name" value="LEA_2"/>
    <property type="match status" value="1"/>
</dbReference>
<dbReference type="InterPro" id="IPR004864">
    <property type="entry name" value="LEA_2"/>
</dbReference>
<dbReference type="PANTHER" id="PTHR31415">
    <property type="entry name" value="OS05G0367900 PROTEIN"/>
    <property type="match status" value="1"/>
</dbReference>
<proteinExistence type="predicted"/>
<accession>A0A426XIR6</accession>
<evidence type="ECO:0000259" key="5">
    <source>
        <dbReference type="Pfam" id="PF03168"/>
    </source>
</evidence>
<keyword evidence="3" id="KW-1133">Transmembrane helix</keyword>
<dbReference type="PANTHER" id="PTHR31415:SF7">
    <property type="entry name" value="OS08G0102700 PROTEIN"/>
    <property type="match status" value="1"/>
</dbReference>
<evidence type="ECO:0000313" key="7">
    <source>
        <dbReference type="Proteomes" id="UP000287651"/>
    </source>
</evidence>
<comment type="subcellular location">
    <subcellularLocation>
        <location evidence="1">Membrane</location>
        <topology evidence="1">Single-pass membrane protein</topology>
    </subcellularLocation>
</comment>
<feature type="non-terminal residue" evidence="6">
    <location>
        <position position="1"/>
    </location>
</feature>
<organism evidence="6 7">
    <name type="scientific">Ensete ventricosum</name>
    <name type="common">Abyssinian banana</name>
    <name type="synonym">Musa ensete</name>
    <dbReference type="NCBI Taxonomy" id="4639"/>
    <lineage>
        <taxon>Eukaryota</taxon>
        <taxon>Viridiplantae</taxon>
        <taxon>Streptophyta</taxon>
        <taxon>Embryophyta</taxon>
        <taxon>Tracheophyta</taxon>
        <taxon>Spermatophyta</taxon>
        <taxon>Magnoliopsida</taxon>
        <taxon>Liliopsida</taxon>
        <taxon>Zingiberales</taxon>
        <taxon>Musaceae</taxon>
        <taxon>Ensete</taxon>
    </lineage>
</organism>
<evidence type="ECO:0000256" key="1">
    <source>
        <dbReference type="ARBA" id="ARBA00004167"/>
    </source>
</evidence>
<keyword evidence="4" id="KW-0472">Membrane</keyword>
<feature type="domain" description="Late embryogenesis abundant protein LEA-2 subgroup" evidence="5">
    <location>
        <begin position="29"/>
        <end position="132"/>
    </location>
</feature>
<dbReference type="InterPro" id="IPR044839">
    <property type="entry name" value="NDR1-like"/>
</dbReference>
<evidence type="ECO:0000313" key="6">
    <source>
        <dbReference type="EMBL" id="RRT39361.1"/>
    </source>
</evidence>
<dbReference type="EMBL" id="AMZH03020252">
    <property type="protein sequence ID" value="RRT39361.1"/>
    <property type="molecule type" value="Genomic_DNA"/>
</dbReference>
<name>A0A426XIR6_ENSVE</name>
<evidence type="ECO:0000256" key="4">
    <source>
        <dbReference type="ARBA" id="ARBA00023136"/>
    </source>
</evidence>
<reference evidence="6 7" key="1">
    <citation type="journal article" date="2014" name="Agronomy (Basel)">
        <title>A Draft Genome Sequence for Ensete ventricosum, the Drought-Tolerant Tree Against Hunger.</title>
        <authorList>
            <person name="Harrison J."/>
            <person name="Moore K.A."/>
            <person name="Paszkiewicz K."/>
            <person name="Jones T."/>
            <person name="Grant M."/>
            <person name="Ambacheew D."/>
            <person name="Muzemil S."/>
            <person name="Studholme D.J."/>
        </authorList>
    </citation>
    <scope>NUCLEOTIDE SEQUENCE [LARGE SCALE GENOMIC DNA]</scope>
</reference>
<sequence length="165" mass="18027">PKFYLQDASVAQFNLSSGDGTLTAVLQVTLASRNPNDRIGVYYDRVDAFALYKGQQVTAATALPPGYQGHNDVTVWSPYLYGAAVPLGPYLADALSQDQNAGYILLYVRVVGNLRWKVGTWISGHYHLQVNCPVFLTVDSGRSHGGDPSTPYLRFQHMTACSVDV</sequence>
<dbReference type="GO" id="GO:0009506">
    <property type="term" value="C:plasmodesma"/>
    <property type="evidence" value="ECO:0007669"/>
    <property type="project" value="TreeGrafter"/>
</dbReference>
<protein>
    <recommendedName>
        <fullName evidence="5">Late embryogenesis abundant protein LEA-2 subgroup domain-containing protein</fullName>
    </recommendedName>
</protein>
<dbReference type="AlphaFoldDB" id="A0A426XIR6"/>
<evidence type="ECO:0000256" key="2">
    <source>
        <dbReference type="ARBA" id="ARBA00022692"/>
    </source>
</evidence>
<dbReference type="GO" id="GO:0098542">
    <property type="term" value="P:defense response to other organism"/>
    <property type="evidence" value="ECO:0007669"/>
    <property type="project" value="InterPro"/>
</dbReference>
<evidence type="ECO:0000256" key="3">
    <source>
        <dbReference type="ARBA" id="ARBA00022989"/>
    </source>
</evidence>
<dbReference type="Proteomes" id="UP000287651">
    <property type="component" value="Unassembled WGS sequence"/>
</dbReference>
<comment type="caution">
    <text evidence="6">The sequence shown here is derived from an EMBL/GenBank/DDBJ whole genome shotgun (WGS) entry which is preliminary data.</text>
</comment>